<dbReference type="GO" id="GO:0016779">
    <property type="term" value="F:nucleotidyltransferase activity"/>
    <property type="evidence" value="ECO:0007669"/>
    <property type="project" value="InterPro"/>
</dbReference>
<dbReference type="AlphaFoldDB" id="T1AE91"/>
<organism evidence="3">
    <name type="scientific">mine drainage metagenome</name>
    <dbReference type="NCBI Taxonomy" id="410659"/>
    <lineage>
        <taxon>unclassified sequences</taxon>
        <taxon>metagenomes</taxon>
        <taxon>ecological metagenomes</taxon>
    </lineage>
</organism>
<dbReference type="SUPFAM" id="SSF81301">
    <property type="entry name" value="Nucleotidyltransferase"/>
    <property type="match status" value="1"/>
</dbReference>
<gene>
    <name evidence="3" type="ORF">B1B_09445</name>
</gene>
<dbReference type="EMBL" id="AUZY01006250">
    <property type="protein sequence ID" value="EQD54928.1"/>
    <property type="molecule type" value="Genomic_DNA"/>
</dbReference>
<proteinExistence type="predicted"/>
<evidence type="ECO:0000256" key="1">
    <source>
        <dbReference type="ARBA" id="ARBA00022679"/>
    </source>
</evidence>
<comment type="caution">
    <text evidence="3">The sequence shown here is derived from an EMBL/GenBank/DDBJ whole genome shotgun (WGS) entry which is preliminary data.</text>
</comment>
<reference evidence="3" key="1">
    <citation type="submission" date="2013-08" db="EMBL/GenBank/DDBJ databases">
        <authorList>
            <person name="Mendez C."/>
            <person name="Richter M."/>
            <person name="Ferrer M."/>
            <person name="Sanchez J."/>
        </authorList>
    </citation>
    <scope>NUCLEOTIDE SEQUENCE</scope>
</reference>
<evidence type="ECO:0000313" key="3">
    <source>
        <dbReference type="EMBL" id="EQD54928.1"/>
    </source>
</evidence>
<dbReference type="GO" id="GO:0003723">
    <property type="term" value="F:RNA binding"/>
    <property type="evidence" value="ECO:0007669"/>
    <property type="project" value="InterPro"/>
</dbReference>
<keyword evidence="1" id="KW-0808">Transferase</keyword>
<evidence type="ECO:0000259" key="2">
    <source>
        <dbReference type="Pfam" id="PF01743"/>
    </source>
</evidence>
<dbReference type="GO" id="GO:0006396">
    <property type="term" value="P:RNA processing"/>
    <property type="evidence" value="ECO:0007669"/>
    <property type="project" value="InterPro"/>
</dbReference>
<feature type="non-terminal residue" evidence="3">
    <location>
        <position position="119"/>
    </location>
</feature>
<sequence length="119" mass="12926">MSGRRILSLNTQTQGALNVIVADLWVHGGTVTVVGGSVRDMLLGLPAHDLDLEVSGLDTETLRQVLVNKFSLDETGALFSVLKVRFPGTDEVIDVALPRTEELIGVGHRDFKMTLDKDL</sequence>
<dbReference type="InterPro" id="IPR002646">
    <property type="entry name" value="PolA_pol_head_dom"/>
</dbReference>
<dbReference type="InterPro" id="IPR043519">
    <property type="entry name" value="NT_sf"/>
</dbReference>
<protein>
    <recommendedName>
        <fullName evidence="2">Poly A polymerase head domain-containing protein</fullName>
    </recommendedName>
</protein>
<dbReference type="Gene3D" id="3.30.460.10">
    <property type="entry name" value="Beta Polymerase, domain 2"/>
    <property type="match status" value="1"/>
</dbReference>
<dbReference type="Pfam" id="PF01743">
    <property type="entry name" value="PolyA_pol"/>
    <property type="match status" value="1"/>
</dbReference>
<name>T1AE91_9ZZZZ</name>
<accession>T1AE91</accession>
<feature type="domain" description="Poly A polymerase head" evidence="2">
    <location>
        <begin position="33"/>
        <end position="102"/>
    </location>
</feature>
<reference evidence="3" key="2">
    <citation type="journal article" date="2014" name="ISME J.">
        <title>Microbial stratification in low pH oxic and suboxic macroscopic growths along an acid mine drainage.</title>
        <authorList>
            <person name="Mendez-Garcia C."/>
            <person name="Mesa V."/>
            <person name="Sprenger R.R."/>
            <person name="Richter M."/>
            <person name="Diez M.S."/>
            <person name="Solano J."/>
            <person name="Bargiela R."/>
            <person name="Golyshina O.V."/>
            <person name="Manteca A."/>
            <person name="Ramos J.L."/>
            <person name="Gallego J.R."/>
            <person name="Llorente I."/>
            <person name="Martins Dos Santos V.A."/>
            <person name="Jensen O.N."/>
            <person name="Pelaez A.I."/>
            <person name="Sanchez J."/>
            <person name="Ferrer M."/>
        </authorList>
    </citation>
    <scope>NUCLEOTIDE SEQUENCE</scope>
</reference>